<dbReference type="Pfam" id="PF01904">
    <property type="entry name" value="DUF72"/>
    <property type="match status" value="1"/>
</dbReference>
<dbReference type="InterPro" id="IPR036520">
    <property type="entry name" value="UPF0759_sf"/>
</dbReference>
<dbReference type="InterPro" id="IPR002763">
    <property type="entry name" value="DUF72"/>
</dbReference>
<evidence type="ECO:0000256" key="1">
    <source>
        <dbReference type="SAM" id="MobiDB-lite"/>
    </source>
</evidence>
<dbReference type="RefSeq" id="WP_161101315.1">
    <property type="nucleotide sequence ID" value="NZ_JBHLYI010000002.1"/>
</dbReference>
<dbReference type="OrthoDB" id="9780310at2"/>
<name>A0A6I4W7I6_9ACTN</name>
<keyword evidence="3" id="KW-1185">Reference proteome</keyword>
<evidence type="ECO:0000313" key="3">
    <source>
        <dbReference type="Proteomes" id="UP000431901"/>
    </source>
</evidence>
<dbReference type="SUPFAM" id="SSF117396">
    <property type="entry name" value="TM1631-like"/>
    <property type="match status" value="1"/>
</dbReference>
<reference evidence="2 3" key="1">
    <citation type="submission" date="2019-12" db="EMBL/GenBank/DDBJ databases">
        <title>Nocardia macrotermitis sp. nov. and Nocardia aurantia sp. nov., isolated from the gut of the fungus growing-termite Macrotermes natalensis.</title>
        <authorList>
            <person name="Christine B."/>
            <person name="Rene B."/>
        </authorList>
    </citation>
    <scope>NUCLEOTIDE SEQUENCE [LARGE SCALE GENOMIC DNA]</scope>
    <source>
        <strain evidence="2 3">DSM 102126</strain>
    </source>
</reference>
<dbReference type="AlphaFoldDB" id="A0A6I4W7I6"/>
<protein>
    <submittedName>
        <fullName evidence="2">DUF72 domain-containing protein</fullName>
    </submittedName>
</protein>
<comment type="caution">
    <text evidence="2">The sequence shown here is derived from an EMBL/GenBank/DDBJ whole genome shotgun (WGS) entry which is preliminary data.</text>
</comment>
<organism evidence="2 3">
    <name type="scientific">Actinomadura rayongensis</name>
    <dbReference type="NCBI Taxonomy" id="1429076"/>
    <lineage>
        <taxon>Bacteria</taxon>
        <taxon>Bacillati</taxon>
        <taxon>Actinomycetota</taxon>
        <taxon>Actinomycetes</taxon>
        <taxon>Streptosporangiales</taxon>
        <taxon>Thermomonosporaceae</taxon>
        <taxon>Actinomadura</taxon>
    </lineage>
</organism>
<dbReference type="Gene3D" id="3.20.20.410">
    <property type="entry name" value="Protein of unknown function UPF0759"/>
    <property type="match status" value="1"/>
</dbReference>
<evidence type="ECO:0000313" key="2">
    <source>
        <dbReference type="EMBL" id="MXQ63114.1"/>
    </source>
</evidence>
<dbReference type="Proteomes" id="UP000431901">
    <property type="component" value="Unassembled WGS sequence"/>
</dbReference>
<proteinExistence type="predicted"/>
<dbReference type="EMBL" id="WUTW01000001">
    <property type="protein sequence ID" value="MXQ63114.1"/>
    <property type="molecule type" value="Genomic_DNA"/>
</dbReference>
<accession>A0A6I4W7I6</accession>
<sequence length="61" mass="6702">MARSIGCLGGRRSRRGGSGRRGWAARIGEHWGDEQDVFVYFNNDPGGAAVENALRFRHLTG</sequence>
<gene>
    <name evidence="2" type="ORF">GQ466_03600</name>
</gene>
<feature type="region of interest" description="Disordered" evidence="1">
    <location>
        <begin position="1"/>
        <end position="22"/>
    </location>
</feature>